<dbReference type="EMBL" id="CP029194">
    <property type="protein sequence ID" value="QES21728.1"/>
    <property type="molecule type" value="Genomic_DNA"/>
</dbReference>
<evidence type="ECO:0000313" key="7">
    <source>
        <dbReference type="EMBL" id="QES21728.1"/>
    </source>
</evidence>
<keyword evidence="3" id="KW-0804">Transcription</keyword>
<feature type="domain" description="HTH iclR-type" evidence="5">
    <location>
        <begin position="12"/>
        <end position="72"/>
    </location>
</feature>
<dbReference type="OrthoDB" id="5242615at2"/>
<dbReference type="PROSITE" id="PS51078">
    <property type="entry name" value="ICLR_ED"/>
    <property type="match status" value="1"/>
</dbReference>
<sequence>MPDRSPTGQTLIQSVQRAVHLLRALNHRGGGASAKQLARDTDLPLPTAYHLLRTLCHEGLVTKDRHGYALADPDGLAVPQSSAPESLPTQEWADRLSLELDAAVYFVVYREGEIRVTTASRNPDCPPVTEWADFRLTGHAHAAGQVLLAQLGDEERADHLDRHPATPLTRHTVAGRTAIERRLASQRRGTPFLEYEEYALGSVCAAVPITVGSSAAALALSLPSARTADLKPLARRLQDRAESVLLDRTFSITPSVPSPPRTSPGTREGAPGVPGAPSRSGRQAS</sequence>
<dbReference type="InterPro" id="IPR036390">
    <property type="entry name" value="WH_DNA-bd_sf"/>
</dbReference>
<dbReference type="InterPro" id="IPR036388">
    <property type="entry name" value="WH-like_DNA-bd_sf"/>
</dbReference>
<dbReference type="Gene3D" id="3.30.450.40">
    <property type="match status" value="1"/>
</dbReference>
<reference evidence="7 8" key="1">
    <citation type="submission" date="2018-05" db="EMBL/GenBank/DDBJ databases">
        <title>Streptomyces venezuelae.</title>
        <authorList>
            <person name="Kim W."/>
            <person name="Lee N."/>
            <person name="Cho B.-K."/>
        </authorList>
    </citation>
    <scope>NUCLEOTIDE SEQUENCE [LARGE SCALE GENOMIC DNA]</scope>
    <source>
        <strain evidence="7 8">ATCC 15068</strain>
    </source>
</reference>
<dbReference type="InterPro" id="IPR014757">
    <property type="entry name" value="Tscrpt_reg_IclR_C"/>
</dbReference>
<dbReference type="PANTHER" id="PTHR30136:SF24">
    <property type="entry name" value="HTH-TYPE TRANSCRIPTIONAL REPRESSOR ALLR"/>
    <property type="match status" value="1"/>
</dbReference>
<dbReference type="GO" id="GO:0003677">
    <property type="term" value="F:DNA binding"/>
    <property type="evidence" value="ECO:0007669"/>
    <property type="project" value="UniProtKB-KW"/>
</dbReference>
<dbReference type="AlphaFoldDB" id="A0A5P2AW04"/>
<dbReference type="PANTHER" id="PTHR30136">
    <property type="entry name" value="HELIX-TURN-HELIX TRANSCRIPTIONAL REGULATOR, ICLR FAMILY"/>
    <property type="match status" value="1"/>
</dbReference>
<dbReference type="InterPro" id="IPR005471">
    <property type="entry name" value="Tscrpt_reg_IclR_N"/>
</dbReference>
<dbReference type="Proteomes" id="UP000324106">
    <property type="component" value="Chromosome"/>
</dbReference>
<dbReference type="InterPro" id="IPR050707">
    <property type="entry name" value="HTH_MetabolicPath_Reg"/>
</dbReference>
<dbReference type="Pfam" id="PF09339">
    <property type="entry name" value="HTH_IclR"/>
    <property type="match status" value="1"/>
</dbReference>
<dbReference type="PROSITE" id="PS51077">
    <property type="entry name" value="HTH_ICLR"/>
    <property type="match status" value="1"/>
</dbReference>
<name>A0A5P2AW04_STRVZ</name>
<accession>A0A5P2AW04</accession>
<dbReference type="SUPFAM" id="SSF46785">
    <property type="entry name" value="Winged helix' DNA-binding domain"/>
    <property type="match status" value="1"/>
</dbReference>
<evidence type="ECO:0000313" key="8">
    <source>
        <dbReference type="Proteomes" id="UP000324106"/>
    </source>
</evidence>
<dbReference type="InterPro" id="IPR011991">
    <property type="entry name" value="ArsR-like_HTH"/>
</dbReference>
<keyword evidence="2" id="KW-0238">DNA-binding</keyword>
<dbReference type="CDD" id="cd00090">
    <property type="entry name" value="HTH_ARSR"/>
    <property type="match status" value="1"/>
</dbReference>
<evidence type="ECO:0000256" key="1">
    <source>
        <dbReference type="ARBA" id="ARBA00023015"/>
    </source>
</evidence>
<dbReference type="GO" id="GO:0003700">
    <property type="term" value="F:DNA-binding transcription factor activity"/>
    <property type="evidence" value="ECO:0007669"/>
    <property type="project" value="TreeGrafter"/>
</dbReference>
<keyword evidence="1" id="KW-0805">Transcription regulation</keyword>
<dbReference type="SUPFAM" id="SSF55781">
    <property type="entry name" value="GAF domain-like"/>
    <property type="match status" value="1"/>
</dbReference>
<evidence type="ECO:0000256" key="2">
    <source>
        <dbReference type="ARBA" id="ARBA00023125"/>
    </source>
</evidence>
<evidence type="ECO:0000256" key="4">
    <source>
        <dbReference type="SAM" id="MobiDB-lite"/>
    </source>
</evidence>
<evidence type="ECO:0000256" key="3">
    <source>
        <dbReference type="ARBA" id="ARBA00023163"/>
    </source>
</evidence>
<proteinExistence type="predicted"/>
<feature type="region of interest" description="Disordered" evidence="4">
    <location>
        <begin position="248"/>
        <end position="285"/>
    </location>
</feature>
<dbReference type="RefSeq" id="WP_150269407.1">
    <property type="nucleotide sequence ID" value="NZ_CP029194.1"/>
</dbReference>
<evidence type="ECO:0000259" key="5">
    <source>
        <dbReference type="PROSITE" id="PS51077"/>
    </source>
</evidence>
<dbReference type="InterPro" id="IPR029016">
    <property type="entry name" value="GAF-like_dom_sf"/>
</dbReference>
<feature type="domain" description="IclR-ED" evidence="6">
    <location>
        <begin position="69"/>
        <end position="258"/>
    </location>
</feature>
<gene>
    <name evidence="7" type="ORF">DEJ46_23635</name>
</gene>
<dbReference type="SMART" id="SM00346">
    <property type="entry name" value="HTH_ICLR"/>
    <property type="match status" value="1"/>
</dbReference>
<dbReference type="Pfam" id="PF01614">
    <property type="entry name" value="IclR_C"/>
    <property type="match status" value="1"/>
</dbReference>
<organism evidence="7 8">
    <name type="scientific">Streptomyces venezuelae</name>
    <dbReference type="NCBI Taxonomy" id="54571"/>
    <lineage>
        <taxon>Bacteria</taxon>
        <taxon>Bacillati</taxon>
        <taxon>Actinomycetota</taxon>
        <taxon>Actinomycetes</taxon>
        <taxon>Kitasatosporales</taxon>
        <taxon>Streptomycetaceae</taxon>
        <taxon>Streptomyces</taxon>
    </lineage>
</organism>
<protein>
    <submittedName>
        <fullName evidence="7">Transcriptional regulator</fullName>
    </submittedName>
</protein>
<evidence type="ECO:0000259" key="6">
    <source>
        <dbReference type="PROSITE" id="PS51078"/>
    </source>
</evidence>
<dbReference type="GO" id="GO:0045892">
    <property type="term" value="P:negative regulation of DNA-templated transcription"/>
    <property type="evidence" value="ECO:0007669"/>
    <property type="project" value="TreeGrafter"/>
</dbReference>
<dbReference type="Gene3D" id="1.10.10.10">
    <property type="entry name" value="Winged helix-like DNA-binding domain superfamily/Winged helix DNA-binding domain"/>
    <property type="match status" value="1"/>
</dbReference>